<dbReference type="Pfam" id="PF00071">
    <property type="entry name" value="Ras"/>
    <property type="match status" value="1"/>
</dbReference>
<proteinExistence type="predicted"/>
<dbReference type="AlphaFoldDB" id="A0A1J4KBU4"/>
<dbReference type="SUPFAM" id="SSF52540">
    <property type="entry name" value="P-loop containing nucleoside triphosphate hydrolases"/>
    <property type="match status" value="1"/>
</dbReference>
<dbReference type="SMART" id="SM00174">
    <property type="entry name" value="RHO"/>
    <property type="match status" value="1"/>
</dbReference>
<sequence length="201" mass="22324">MSVTETPTEVEKYKVILIGDAGVGKTSLARRQVDSSFDFKMNPTVGTSHMKSKLTIENHNVELMIWDTAGHEQFASLVPLYSRNADVCVVVASVVNLDSYNNIQVWIERLHEAGEYPPIIVALNKIDLLEDPPLTIDEIRAKYANGIENIIYTSARTGDGVAQLFGQVAADAILFQRNMKRSETVNQILQTPEPKKKTSCC</sequence>
<dbReference type="PANTHER" id="PTHR47978">
    <property type="match status" value="1"/>
</dbReference>
<evidence type="ECO:0000313" key="3">
    <source>
        <dbReference type="Proteomes" id="UP000179807"/>
    </source>
</evidence>
<dbReference type="NCBIfam" id="TIGR00231">
    <property type="entry name" value="small_GTP"/>
    <property type="match status" value="1"/>
</dbReference>
<dbReference type="GeneID" id="94837278"/>
<dbReference type="SMART" id="SM00173">
    <property type="entry name" value="RAS"/>
    <property type="match status" value="1"/>
</dbReference>
<dbReference type="PROSITE" id="PS51419">
    <property type="entry name" value="RAB"/>
    <property type="match status" value="1"/>
</dbReference>
<dbReference type="Proteomes" id="UP000179807">
    <property type="component" value="Unassembled WGS sequence"/>
</dbReference>
<dbReference type="GO" id="GO:0005525">
    <property type="term" value="F:GTP binding"/>
    <property type="evidence" value="ECO:0007669"/>
    <property type="project" value="InterPro"/>
</dbReference>
<dbReference type="SMART" id="SM00175">
    <property type="entry name" value="RAB"/>
    <property type="match status" value="1"/>
</dbReference>
<dbReference type="VEuPathDB" id="TrichDB:TRFO_22466"/>
<evidence type="ECO:0000313" key="2">
    <source>
        <dbReference type="EMBL" id="OHT08881.1"/>
    </source>
</evidence>
<evidence type="ECO:0000256" key="1">
    <source>
        <dbReference type="ARBA" id="ARBA00022741"/>
    </source>
</evidence>
<dbReference type="Gene3D" id="3.40.50.300">
    <property type="entry name" value="P-loop containing nucleotide triphosphate hydrolases"/>
    <property type="match status" value="1"/>
</dbReference>
<gene>
    <name evidence="2" type="ORF">TRFO_22466</name>
</gene>
<dbReference type="GO" id="GO:0003924">
    <property type="term" value="F:GTPase activity"/>
    <property type="evidence" value="ECO:0007669"/>
    <property type="project" value="InterPro"/>
</dbReference>
<keyword evidence="1" id="KW-0547">Nucleotide-binding</keyword>
<name>A0A1J4KBU4_9EUKA</name>
<dbReference type="InterPro" id="IPR001806">
    <property type="entry name" value="Small_GTPase"/>
</dbReference>
<dbReference type="InterPro" id="IPR027417">
    <property type="entry name" value="P-loop_NTPase"/>
</dbReference>
<comment type="caution">
    <text evidence="2">The sequence shown here is derived from an EMBL/GenBank/DDBJ whole genome shotgun (WGS) entry which is preliminary data.</text>
</comment>
<dbReference type="InterPro" id="IPR005225">
    <property type="entry name" value="Small_GTP-bd"/>
</dbReference>
<accession>A0A1J4KBU4</accession>
<dbReference type="FunFam" id="3.40.50.300:FF:000808">
    <property type="entry name" value="Small GTP-binding protein, putative"/>
    <property type="match status" value="1"/>
</dbReference>
<reference evidence="2" key="1">
    <citation type="submission" date="2016-10" db="EMBL/GenBank/DDBJ databases">
        <authorList>
            <person name="Benchimol M."/>
            <person name="Almeida L.G."/>
            <person name="Vasconcelos A.T."/>
            <person name="Perreira-Neves A."/>
            <person name="Rosa I.A."/>
            <person name="Tasca T."/>
            <person name="Bogo M.R."/>
            <person name="de Souza W."/>
        </authorList>
    </citation>
    <scope>NUCLEOTIDE SEQUENCE [LARGE SCALE GENOMIC DNA]</scope>
    <source>
        <strain evidence="2">K</strain>
    </source>
</reference>
<dbReference type="EMBL" id="MLAK01000655">
    <property type="protein sequence ID" value="OHT08881.1"/>
    <property type="molecule type" value="Genomic_DNA"/>
</dbReference>
<dbReference type="PRINTS" id="PR00449">
    <property type="entry name" value="RASTRNSFRMNG"/>
</dbReference>
<keyword evidence="3" id="KW-1185">Reference proteome</keyword>
<dbReference type="OrthoDB" id="48625at2759"/>
<dbReference type="RefSeq" id="XP_068362017.1">
    <property type="nucleotide sequence ID" value="XM_068502574.1"/>
</dbReference>
<dbReference type="CDD" id="cd00154">
    <property type="entry name" value="Rab"/>
    <property type="match status" value="1"/>
</dbReference>
<protein>
    <submittedName>
        <fullName evidence="2">Small GTP-binding protein</fullName>
    </submittedName>
</protein>
<organism evidence="2 3">
    <name type="scientific">Tritrichomonas foetus</name>
    <dbReference type="NCBI Taxonomy" id="1144522"/>
    <lineage>
        <taxon>Eukaryota</taxon>
        <taxon>Metamonada</taxon>
        <taxon>Parabasalia</taxon>
        <taxon>Tritrichomonadida</taxon>
        <taxon>Tritrichomonadidae</taxon>
        <taxon>Tritrichomonas</taxon>
    </lineage>
</organism>